<keyword evidence="1 5" id="KW-0645">Protease</keyword>
<dbReference type="InterPro" id="IPR013230">
    <property type="entry name" value="Peptidase_M15A_C"/>
</dbReference>
<dbReference type="InterPro" id="IPR023827">
    <property type="entry name" value="Peptidase_S8_Asp-AS"/>
</dbReference>
<feature type="compositionally biased region" description="Polar residues" evidence="7">
    <location>
        <begin position="578"/>
        <end position="587"/>
    </location>
</feature>
<dbReference type="SUPFAM" id="SSF55166">
    <property type="entry name" value="Hedgehog/DD-peptidase"/>
    <property type="match status" value="1"/>
</dbReference>
<accession>A0A0E3RXL4</accession>
<dbReference type="Proteomes" id="UP000033071">
    <property type="component" value="Chromosome"/>
</dbReference>
<evidence type="ECO:0000256" key="3">
    <source>
        <dbReference type="ARBA" id="ARBA00022825"/>
    </source>
</evidence>
<feature type="active site" description="Charge relay system" evidence="4 5">
    <location>
        <position position="269"/>
    </location>
</feature>
<dbReference type="PRINTS" id="PR00723">
    <property type="entry name" value="SUBTILISIN"/>
</dbReference>
<keyword evidence="2 5" id="KW-0378">Hydrolase</keyword>
<dbReference type="Gene3D" id="3.40.50.200">
    <property type="entry name" value="Peptidase S8/S53 domain"/>
    <property type="match status" value="1"/>
</dbReference>
<gene>
    <name evidence="10" type="ORF">MSMAC_2979</name>
</gene>
<dbReference type="AlphaFoldDB" id="A0A0E3RXL4"/>
<evidence type="ECO:0000256" key="7">
    <source>
        <dbReference type="SAM" id="MobiDB-lite"/>
    </source>
</evidence>
<proteinExistence type="inferred from homology"/>
<sequence>MTNGNGNRSESNGERSNYYYDAASKRRIPLVREPRVFAVRYRSGRSSRDSNLSTHALRLLREESKNIGFIPNYGLQLYQTNPEAISLRTDPEEQLQDVITRVKKLSTEEPVDYAAVAYLRNPEKRSTLVDDLMFVTREFIVQFEPRMAMEEIEAFNAKYGVRIIKELGYVENGYLLEAPEAEGENGPVVLSNIYYESGKVIFSHPDFIRRRHLRETGERVRGSFNPAVVSARAEQPVYLLQQWHLKTAKVLDAWGITRGSGSIKVAILDDGIDTGHQEFSGKIVAQHDFASGGDDGSPNTNDDNHGTACAGVAVAKGVRASGAAPGCSLIAVRYPDFLGLEEEAQMFRWAKDQGSDVISCSWGPKDGTGAVDPLPDNVRAAVHYCVTQGRNGLGIPIFWAAGNGNESVSNDGYASNPEVMAVAASSNNERRSPYSDFGPEVFICAPSSGSGSLGEWRIFTVDRRGSNGYNPDPDTGISHPANDHDYTDDFGGTSSATPLAAGITGLLLSINPNLRVEDVKQILRDTADKIDPSNGNYDVNGHSNLYGYGRINALKAVERARDSGQGTIGTVGRPTINGPDSISRNNQPPAFQINTGGRSFYAVEVATRAELFNTGSHGSERNSSNFYASWTVRLENVTPYNLPADVWDRLKQADNLFYRLHVANDVNWSNHDVTVTDNQADTAPSVQILAVSSPSSPATGLSIKGPDSISRSSQPPVFQINTGGRSFYAVEVATRAELFNTGSHGSERNSSNFYASWTAGLENVTPYNLPADVWDRLKQADNLFYRLHVANDVNWSNHDVTVADSQADTAPSIQIMSGTTGSEKTITFPSGSTFRVVDTPQDGIDYSDPVGNGTVPLIEVRDRMQENISKNFKVKELAATDGARYARISPELVAGLQRIRDRVGSAVVLNSGYRHNVLNETVGGADESQHITGRAANIRASAKSPLDLARIALEELGCDIGIGLGRNSIHVDLRGQLTSWRYEGAELSENEFDQWVRDTCQQLGRRHSERAEYSERVLPKIIGPEVYVATDEAPAFYIEIGPNSYYAVEIATHTDLFSSQYEAERNPGNFYSSLEREGLIEAHGAATTYTLPKEVWERLRGEKRLYYRIATSAMPGSNMLYSTTDQQAANAPWIEITGGRQEREEFAVSPLDLQATRKADENLWRK</sequence>
<dbReference type="GO" id="GO:0004252">
    <property type="term" value="F:serine-type endopeptidase activity"/>
    <property type="evidence" value="ECO:0007669"/>
    <property type="project" value="UniProtKB-UniRule"/>
</dbReference>
<evidence type="ECO:0000256" key="1">
    <source>
        <dbReference type="ARBA" id="ARBA00022670"/>
    </source>
</evidence>
<dbReference type="InterPro" id="IPR034054">
    <property type="entry name" value="Pep_S8_PrcA"/>
</dbReference>
<evidence type="ECO:0000256" key="6">
    <source>
        <dbReference type="RuleBase" id="RU003355"/>
    </source>
</evidence>
<evidence type="ECO:0000256" key="5">
    <source>
        <dbReference type="PROSITE-ProRule" id="PRU01240"/>
    </source>
</evidence>
<feature type="domain" description="Peptidase M15A C-terminal" evidence="9">
    <location>
        <begin position="871"/>
        <end position="972"/>
    </location>
</feature>
<evidence type="ECO:0000256" key="2">
    <source>
        <dbReference type="ARBA" id="ARBA00022801"/>
    </source>
</evidence>
<keyword evidence="3 5" id="KW-0720">Serine protease</keyword>
<evidence type="ECO:0000313" key="11">
    <source>
        <dbReference type="Proteomes" id="UP000033071"/>
    </source>
</evidence>
<dbReference type="InterPro" id="IPR036852">
    <property type="entry name" value="Peptidase_S8/S53_dom_sf"/>
</dbReference>
<organism evidence="10 11">
    <name type="scientific">Methanosarcina mazei C16</name>
    <dbReference type="NCBI Taxonomy" id="1434113"/>
    <lineage>
        <taxon>Archaea</taxon>
        <taxon>Methanobacteriati</taxon>
        <taxon>Methanobacteriota</taxon>
        <taxon>Stenosarchaea group</taxon>
        <taxon>Methanomicrobia</taxon>
        <taxon>Methanosarcinales</taxon>
        <taxon>Methanosarcinaceae</taxon>
        <taxon>Methanosarcina</taxon>
    </lineage>
</organism>
<dbReference type="InterPro" id="IPR015500">
    <property type="entry name" value="Peptidase_S8_subtilisin-rel"/>
</dbReference>
<feature type="domain" description="Peptidase S8/S53" evidence="8">
    <location>
        <begin position="262"/>
        <end position="549"/>
    </location>
</feature>
<dbReference type="GO" id="GO:0016020">
    <property type="term" value="C:membrane"/>
    <property type="evidence" value="ECO:0007669"/>
    <property type="project" value="TreeGrafter"/>
</dbReference>
<feature type="active site" description="Charge relay system" evidence="4 5">
    <location>
        <position position="494"/>
    </location>
</feature>
<dbReference type="HOGENOM" id="CLU_008356_0_0_2"/>
<evidence type="ECO:0000259" key="9">
    <source>
        <dbReference type="Pfam" id="PF08291"/>
    </source>
</evidence>
<dbReference type="CDD" id="cd07498">
    <property type="entry name" value="Peptidases_S8_15"/>
    <property type="match status" value="1"/>
</dbReference>
<dbReference type="Pfam" id="PF08291">
    <property type="entry name" value="Peptidase_M15_3"/>
    <property type="match status" value="1"/>
</dbReference>
<dbReference type="InterPro" id="IPR022398">
    <property type="entry name" value="Peptidase_S8_His-AS"/>
</dbReference>
<feature type="active site" description="Charge relay system" evidence="4 5">
    <location>
        <position position="305"/>
    </location>
</feature>
<dbReference type="PROSITE" id="PS00136">
    <property type="entry name" value="SUBTILASE_ASP"/>
    <property type="match status" value="1"/>
</dbReference>
<dbReference type="PANTHER" id="PTHR42884">
    <property type="entry name" value="PROPROTEIN CONVERTASE SUBTILISIN/KEXIN-RELATED"/>
    <property type="match status" value="1"/>
</dbReference>
<evidence type="ECO:0000256" key="4">
    <source>
        <dbReference type="PIRSR" id="PIRSR615500-1"/>
    </source>
</evidence>
<name>A0A0E3RXL4_METMZ</name>
<dbReference type="PROSITE" id="PS00138">
    <property type="entry name" value="SUBTILASE_SER"/>
    <property type="match status" value="1"/>
</dbReference>
<dbReference type="PANTHER" id="PTHR42884:SF14">
    <property type="entry name" value="NEUROENDOCRINE CONVERTASE 1"/>
    <property type="match status" value="1"/>
</dbReference>
<dbReference type="SUPFAM" id="SSF52743">
    <property type="entry name" value="Subtilisin-like"/>
    <property type="match status" value="1"/>
</dbReference>
<evidence type="ECO:0000259" key="8">
    <source>
        <dbReference type="Pfam" id="PF00082"/>
    </source>
</evidence>
<evidence type="ECO:0000313" key="10">
    <source>
        <dbReference type="EMBL" id="AKB72869.1"/>
    </source>
</evidence>
<dbReference type="EMBL" id="CP009514">
    <property type="protein sequence ID" value="AKB72869.1"/>
    <property type="molecule type" value="Genomic_DNA"/>
</dbReference>
<dbReference type="InterPro" id="IPR009045">
    <property type="entry name" value="Zn_M74/Hedgehog-like"/>
</dbReference>
<dbReference type="Gene3D" id="3.30.1380.10">
    <property type="match status" value="1"/>
</dbReference>
<dbReference type="InterPro" id="IPR000209">
    <property type="entry name" value="Peptidase_S8/S53_dom"/>
</dbReference>
<dbReference type="Pfam" id="PF00082">
    <property type="entry name" value="Peptidase_S8"/>
    <property type="match status" value="1"/>
</dbReference>
<dbReference type="RefSeq" id="WP_080934450.1">
    <property type="nucleotide sequence ID" value="NZ_CP009514.1"/>
</dbReference>
<dbReference type="KEGG" id="mmac:MSMAC_2979"/>
<feature type="region of interest" description="Disordered" evidence="7">
    <location>
        <begin position="564"/>
        <end position="587"/>
    </location>
</feature>
<dbReference type="PROSITE" id="PS51892">
    <property type="entry name" value="SUBTILASE"/>
    <property type="match status" value="1"/>
</dbReference>
<comment type="similarity">
    <text evidence="5 6">Belongs to the peptidase S8 family.</text>
</comment>
<dbReference type="PROSITE" id="PS00137">
    <property type="entry name" value="SUBTILASE_HIS"/>
    <property type="match status" value="1"/>
</dbReference>
<dbReference type="InterPro" id="IPR023828">
    <property type="entry name" value="Peptidase_S8_Ser-AS"/>
</dbReference>
<dbReference type="PATRIC" id="fig|1434113.4.peg.3747"/>
<dbReference type="GO" id="GO:0016485">
    <property type="term" value="P:protein processing"/>
    <property type="evidence" value="ECO:0007669"/>
    <property type="project" value="TreeGrafter"/>
</dbReference>
<reference evidence="10 11" key="1">
    <citation type="submission" date="2014-07" db="EMBL/GenBank/DDBJ databases">
        <title>Methanogenic archaea and the global carbon cycle.</title>
        <authorList>
            <person name="Henriksen J.R."/>
            <person name="Luke J."/>
            <person name="Reinhart S."/>
            <person name="Benedict M.N."/>
            <person name="Youngblut N.D."/>
            <person name="Metcalf M.E."/>
            <person name="Whitaker R.J."/>
            <person name="Metcalf W.W."/>
        </authorList>
    </citation>
    <scope>NUCLEOTIDE SEQUENCE [LARGE SCALE GENOMIC DNA]</scope>
    <source>
        <strain evidence="10 11">C16</strain>
    </source>
</reference>
<protein>
    <submittedName>
        <fullName evidence="10">Metacaspase</fullName>
    </submittedName>
</protein>
<dbReference type="GeneID" id="25455623"/>